<reference evidence="4" key="1">
    <citation type="submission" date="2023-07" db="EMBL/GenBank/DDBJ databases">
        <title>Genomic Encyclopedia of Type Strains, Phase IV (KMG-IV): sequencing the most valuable type-strain genomes for metagenomic binning, comparative biology and taxonomic classification.</title>
        <authorList>
            <person name="Goeker M."/>
        </authorList>
    </citation>
    <scope>NUCLEOTIDE SEQUENCE</scope>
    <source>
        <strain evidence="4">DSM 26174</strain>
    </source>
</reference>
<feature type="chain" id="PRO_5042060641" evidence="3">
    <location>
        <begin position="20"/>
        <end position="298"/>
    </location>
</feature>
<dbReference type="PROSITE" id="PS50005">
    <property type="entry name" value="TPR"/>
    <property type="match status" value="1"/>
</dbReference>
<sequence>MRKSLLLLFSILLTQLSYACLNEYKTLLNGKVVYEGFISGKVRTKEIDSLKLKKQSENLLKQYLITDSIAYYSDYATTLTYLGEYQKAKTIFIEIEQNSPHLYTTASNLGTIYELIGKPDSALIWIKKSIALNPNSHNGSEWIHIKILEYKLSGKSDVNMSILDLDFGNNKIPENTHNYDLNNIRNHIFHQLEERTIFVKPENKIVGNLFFDLGNVLAITWDVQTALESYEEARKYGFNSELMKLRSKEFEKLALKTVPYQILMDNKNLIRKYWIPFIIISILSLYFLLKSIKKRKSN</sequence>
<dbReference type="RefSeq" id="WP_309938408.1">
    <property type="nucleotide sequence ID" value="NZ_AP025305.1"/>
</dbReference>
<dbReference type="AlphaFoldDB" id="A0AAE4BSK0"/>
<dbReference type="Gene3D" id="1.25.40.10">
    <property type="entry name" value="Tetratricopeptide repeat domain"/>
    <property type="match status" value="1"/>
</dbReference>
<feature type="transmembrane region" description="Helical" evidence="2">
    <location>
        <begin position="273"/>
        <end position="289"/>
    </location>
</feature>
<feature type="repeat" description="TPR" evidence="1">
    <location>
        <begin position="103"/>
        <end position="136"/>
    </location>
</feature>
<keyword evidence="2" id="KW-1133">Transmembrane helix</keyword>
<name>A0AAE4BSK0_9BACT</name>
<evidence type="ECO:0000256" key="3">
    <source>
        <dbReference type="SAM" id="SignalP"/>
    </source>
</evidence>
<accession>A0AAE4BSK0</accession>
<comment type="caution">
    <text evidence="4">The sequence shown here is derived from an EMBL/GenBank/DDBJ whole genome shotgun (WGS) entry which is preliminary data.</text>
</comment>
<dbReference type="SUPFAM" id="SSF48452">
    <property type="entry name" value="TPR-like"/>
    <property type="match status" value="1"/>
</dbReference>
<feature type="signal peptide" evidence="3">
    <location>
        <begin position="1"/>
        <end position="19"/>
    </location>
</feature>
<evidence type="ECO:0000256" key="2">
    <source>
        <dbReference type="SAM" id="Phobius"/>
    </source>
</evidence>
<dbReference type="EMBL" id="JAVDQD010000002">
    <property type="protein sequence ID" value="MDR6238903.1"/>
    <property type="molecule type" value="Genomic_DNA"/>
</dbReference>
<proteinExistence type="predicted"/>
<keyword evidence="3" id="KW-0732">Signal</keyword>
<organism evidence="4 5">
    <name type="scientific">Aureibacter tunicatorum</name>
    <dbReference type="NCBI Taxonomy" id="866807"/>
    <lineage>
        <taxon>Bacteria</taxon>
        <taxon>Pseudomonadati</taxon>
        <taxon>Bacteroidota</taxon>
        <taxon>Cytophagia</taxon>
        <taxon>Cytophagales</taxon>
        <taxon>Persicobacteraceae</taxon>
        <taxon>Aureibacter</taxon>
    </lineage>
</organism>
<protein>
    <submittedName>
        <fullName evidence="4">Tetratricopeptide (TPR) repeat protein</fullName>
    </submittedName>
</protein>
<evidence type="ECO:0000313" key="4">
    <source>
        <dbReference type="EMBL" id="MDR6238903.1"/>
    </source>
</evidence>
<keyword evidence="2" id="KW-0812">Transmembrane</keyword>
<dbReference type="PROSITE" id="PS51257">
    <property type="entry name" value="PROKAR_LIPOPROTEIN"/>
    <property type="match status" value="1"/>
</dbReference>
<keyword evidence="2" id="KW-0472">Membrane</keyword>
<dbReference type="InterPro" id="IPR019734">
    <property type="entry name" value="TPR_rpt"/>
</dbReference>
<evidence type="ECO:0000313" key="5">
    <source>
        <dbReference type="Proteomes" id="UP001185092"/>
    </source>
</evidence>
<keyword evidence="5" id="KW-1185">Reference proteome</keyword>
<dbReference type="Proteomes" id="UP001185092">
    <property type="component" value="Unassembled WGS sequence"/>
</dbReference>
<evidence type="ECO:0000256" key="1">
    <source>
        <dbReference type="PROSITE-ProRule" id="PRU00339"/>
    </source>
</evidence>
<dbReference type="InterPro" id="IPR011990">
    <property type="entry name" value="TPR-like_helical_dom_sf"/>
</dbReference>
<keyword evidence="1" id="KW-0802">TPR repeat</keyword>
<gene>
    <name evidence="4" type="ORF">HNQ88_001940</name>
</gene>